<evidence type="ECO:0000313" key="2">
    <source>
        <dbReference type="Proteomes" id="UP000763484"/>
    </source>
</evidence>
<dbReference type="SUPFAM" id="SSF75169">
    <property type="entry name" value="DsrEFH-like"/>
    <property type="match status" value="1"/>
</dbReference>
<dbReference type="AlphaFoldDB" id="A0A8T3UTJ7"/>
<organism evidence="1 2">
    <name type="scientific">Candidatus Acidifodinimicrobium mancum</name>
    <dbReference type="NCBI Taxonomy" id="2898728"/>
    <lineage>
        <taxon>Archaea</taxon>
        <taxon>Candidatus Parvarchaeota</taxon>
        <taxon>Candidatus Acidifodinimicrobiaceae</taxon>
        <taxon>Candidatus Acidifodinimicrobium</taxon>
    </lineage>
</organism>
<protein>
    <recommendedName>
        <fullName evidence="3">DsrE/DsrF-like family protein</fullName>
    </recommendedName>
</protein>
<evidence type="ECO:0008006" key="3">
    <source>
        <dbReference type="Google" id="ProtNLM"/>
    </source>
</evidence>
<gene>
    <name evidence="1" type="ORF">IHE50_00290</name>
</gene>
<dbReference type="EMBL" id="JADFAQ010000008">
    <property type="protein sequence ID" value="MBE5727846.1"/>
    <property type="molecule type" value="Genomic_DNA"/>
</dbReference>
<comment type="caution">
    <text evidence="1">The sequence shown here is derived from an EMBL/GenBank/DDBJ whole genome shotgun (WGS) entry which is preliminary data.</text>
</comment>
<evidence type="ECO:0000313" key="1">
    <source>
        <dbReference type="EMBL" id="MBE5727846.1"/>
    </source>
</evidence>
<name>A0A8T3UTJ7_9ARCH</name>
<sequence>MKKTIIFVTKYTVESLYSMQALLTGASNTEVDTEIIFNGASVLAMTKQFYNKFPKADSENEYTKIIMDVWSNGEFPDWLKVMTVAKQADRLKVYLCQPCIEIFQKKLGKLDLLDIVDGKVNGVEVFNKLKNEQDFLFVTV</sequence>
<proteinExistence type="predicted"/>
<dbReference type="InterPro" id="IPR027396">
    <property type="entry name" value="DsrEFH-like"/>
</dbReference>
<accession>A0A8T3UTJ7</accession>
<dbReference type="Gene3D" id="3.40.1260.10">
    <property type="entry name" value="DsrEFH-like"/>
    <property type="match status" value="1"/>
</dbReference>
<dbReference type="Proteomes" id="UP000763484">
    <property type="component" value="Unassembled WGS sequence"/>
</dbReference>
<reference evidence="1 2" key="1">
    <citation type="submission" date="2020-09" db="EMBL/GenBank/DDBJ databases">
        <title>Genomic characterization of a novel Parvarchaeota family in acid mine drainage sediments.</title>
        <authorList>
            <person name="Luo Z.-H."/>
        </authorList>
    </citation>
    <scope>NUCLEOTIDE SEQUENCE [LARGE SCALE GENOMIC DNA]</scope>
    <source>
        <strain evidence="1">TL1-5_bins.178</strain>
    </source>
</reference>